<organism evidence="1 2">
    <name type="scientific">Toxocara canis</name>
    <name type="common">Canine roundworm</name>
    <dbReference type="NCBI Taxonomy" id="6265"/>
    <lineage>
        <taxon>Eukaryota</taxon>
        <taxon>Metazoa</taxon>
        <taxon>Ecdysozoa</taxon>
        <taxon>Nematoda</taxon>
        <taxon>Chromadorea</taxon>
        <taxon>Rhabditida</taxon>
        <taxon>Spirurina</taxon>
        <taxon>Ascaridomorpha</taxon>
        <taxon>Ascaridoidea</taxon>
        <taxon>Toxocaridae</taxon>
        <taxon>Toxocara</taxon>
    </lineage>
</organism>
<keyword evidence="2" id="KW-1185">Reference proteome</keyword>
<proteinExistence type="predicted"/>
<evidence type="ECO:0000313" key="1">
    <source>
        <dbReference type="EMBL" id="KHN87087.1"/>
    </source>
</evidence>
<accession>A0A0B2W0D2</accession>
<dbReference type="Proteomes" id="UP000031036">
    <property type="component" value="Unassembled WGS sequence"/>
</dbReference>
<protein>
    <submittedName>
        <fullName evidence="1">Uncharacterized protein</fullName>
    </submittedName>
</protein>
<evidence type="ECO:0000313" key="2">
    <source>
        <dbReference type="Proteomes" id="UP000031036"/>
    </source>
</evidence>
<dbReference type="EMBL" id="JPKZ01000485">
    <property type="protein sequence ID" value="KHN87087.1"/>
    <property type="molecule type" value="Genomic_DNA"/>
</dbReference>
<gene>
    <name evidence="1" type="ORF">Tcan_07860</name>
</gene>
<sequence>MVSCYGEYGPPKKIGAPTALWVCRGRRKTRRRKLRITDTYVARRPTTKRCTTGHCNMESMMGRSATTSVWRCSNAASSGSRQTEKLPAASMERTMKSMKSLLFKKSKNNYVRRTALLSVLSKKKCTSYIEAGWKFQVWNLDLAASLVLPKLRNNFCLGNSYFIRGPIARAPISGYGLRQ</sequence>
<dbReference type="AlphaFoldDB" id="A0A0B2W0D2"/>
<name>A0A0B2W0D2_TOXCA</name>
<comment type="caution">
    <text evidence="1">The sequence shown here is derived from an EMBL/GenBank/DDBJ whole genome shotgun (WGS) entry which is preliminary data.</text>
</comment>
<reference evidence="1 2" key="1">
    <citation type="submission" date="2014-11" db="EMBL/GenBank/DDBJ databases">
        <title>Genetic blueprint of the zoonotic pathogen Toxocara canis.</title>
        <authorList>
            <person name="Zhu X.-Q."/>
            <person name="Korhonen P.K."/>
            <person name="Cai H."/>
            <person name="Young N.D."/>
            <person name="Nejsum P."/>
            <person name="von Samson-Himmelstjerna G."/>
            <person name="Boag P.R."/>
            <person name="Tan P."/>
            <person name="Li Q."/>
            <person name="Min J."/>
            <person name="Yang Y."/>
            <person name="Wang X."/>
            <person name="Fang X."/>
            <person name="Hall R.S."/>
            <person name="Hofmann A."/>
            <person name="Sternberg P.W."/>
            <person name="Jex A.R."/>
            <person name="Gasser R.B."/>
        </authorList>
    </citation>
    <scope>NUCLEOTIDE SEQUENCE [LARGE SCALE GENOMIC DNA]</scope>
    <source>
        <strain evidence="1">PN_DK_2014</strain>
    </source>
</reference>